<keyword evidence="3" id="KW-1185">Reference proteome</keyword>
<dbReference type="AlphaFoldDB" id="A0A4R7FJ64"/>
<accession>A0A4R7FJ64</accession>
<evidence type="ECO:0008006" key="4">
    <source>
        <dbReference type="Google" id="ProtNLM"/>
    </source>
</evidence>
<protein>
    <recommendedName>
        <fullName evidence="4">Integral membrane protein</fullName>
    </recommendedName>
</protein>
<feature type="transmembrane region" description="Helical" evidence="1">
    <location>
        <begin position="111"/>
        <end position="133"/>
    </location>
</feature>
<feature type="transmembrane region" description="Helical" evidence="1">
    <location>
        <begin position="74"/>
        <end position="96"/>
    </location>
</feature>
<organism evidence="2 3">
    <name type="scientific">Amnibacterium kyonggiense</name>
    <dbReference type="NCBI Taxonomy" id="595671"/>
    <lineage>
        <taxon>Bacteria</taxon>
        <taxon>Bacillati</taxon>
        <taxon>Actinomycetota</taxon>
        <taxon>Actinomycetes</taxon>
        <taxon>Micrococcales</taxon>
        <taxon>Microbacteriaceae</taxon>
        <taxon>Amnibacterium</taxon>
    </lineage>
</organism>
<keyword evidence="1" id="KW-0812">Transmembrane</keyword>
<dbReference type="OrthoDB" id="25997at2"/>
<sequence length="145" mass="16023">MTETSATRPKTSGPGRTLIVFYFIMWIAALARSIFEIVTHFEVAPLAYLLSLFAGIVYLIATIALITPGRRAYLVARTAITIELVGVLVVGTLSVVDLSLFPFEGDRSTVWAYFGLEYLLIPLALPILGLLFLRSQRAVFERAAR</sequence>
<keyword evidence="1" id="KW-1133">Transmembrane helix</keyword>
<gene>
    <name evidence="2" type="ORF">CLV52_2833</name>
</gene>
<reference evidence="2 3" key="1">
    <citation type="submission" date="2019-03" db="EMBL/GenBank/DDBJ databases">
        <title>Genomic Encyclopedia of Archaeal and Bacterial Type Strains, Phase II (KMG-II): from individual species to whole genera.</title>
        <authorList>
            <person name="Goeker M."/>
        </authorList>
    </citation>
    <scope>NUCLEOTIDE SEQUENCE [LARGE SCALE GENOMIC DNA]</scope>
    <source>
        <strain evidence="2 3">DSM 24782</strain>
    </source>
</reference>
<dbReference type="RefSeq" id="WP_133766983.1">
    <property type="nucleotide sequence ID" value="NZ_BAAARP010000005.1"/>
</dbReference>
<keyword evidence="1" id="KW-0472">Membrane</keyword>
<feature type="transmembrane region" description="Helical" evidence="1">
    <location>
        <begin position="47"/>
        <end position="67"/>
    </location>
</feature>
<evidence type="ECO:0000256" key="1">
    <source>
        <dbReference type="SAM" id="Phobius"/>
    </source>
</evidence>
<name>A0A4R7FJ64_9MICO</name>
<dbReference type="Proteomes" id="UP000295344">
    <property type="component" value="Unassembled WGS sequence"/>
</dbReference>
<feature type="transmembrane region" description="Helical" evidence="1">
    <location>
        <begin position="18"/>
        <end position="35"/>
    </location>
</feature>
<dbReference type="EMBL" id="SOAM01000003">
    <property type="protein sequence ID" value="TDS75726.1"/>
    <property type="molecule type" value="Genomic_DNA"/>
</dbReference>
<evidence type="ECO:0000313" key="3">
    <source>
        <dbReference type="Proteomes" id="UP000295344"/>
    </source>
</evidence>
<evidence type="ECO:0000313" key="2">
    <source>
        <dbReference type="EMBL" id="TDS75726.1"/>
    </source>
</evidence>
<proteinExistence type="predicted"/>
<comment type="caution">
    <text evidence="2">The sequence shown here is derived from an EMBL/GenBank/DDBJ whole genome shotgun (WGS) entry which is preliminary data.</text>
</comment>